<dbReference type="EMBL" id="JAKZGS010000003">
    <property type="protein sequence ID" value="MCH7397451.1"/>
    <property type="molecule type" value="Genomic_DNA"/>
</dbReference>
<evidence type="ECO:0000256" key="2">
    <source>
        <dbReference type="ARBA" id="ARBA00023136"/>
    </source>
</evidence>
<comment type="subcellular location">
    <subcellularLocation>
        <location evidence="1">Membrane</location>
    </subcellularLocation>
</comment>
<gene>
    <name evidence="4" type="ORF">MM236_05605</name>
</gene>
<name>A0ABS9ULH0_9BACT</name>
<evidence type="ECO:0000313" key="4">
    <source>
        <dbReference type="EMBL" id="MCH7397451.1"/>
    </source>
</evidence>
<feature type="domain" description="Bacterial surface antigen (D15)" evidence="3">
    <location>
        <begin position="185"/>
        <end position="349"/>
    </location>
</feature>
<dbReference type="Gene3D" id="2.40.160.50">
    <property type="entry name" value="membrane protein fhac: a member of the omp85/tpsb transporter family"/>
    <property type="match status" value="1"/>
</dbReference>
<dbReference type="Proteomes" id="UP001165488">
    <property type="component" value="Unassembled WGS sequence"/>
</dbReference>
<dbReference type="Pfam" id="PF01103">
    <property type="entry name" value="Omp85"/>
    <property type="match status" value="1"/>
</dbReference>
<evidence type="ECO:0000259" key="3">
    <source>
        <dbReference type="Pfam" id="PF01103"/>
    </source>
</evidence>
<organism evidence="4 5">
    <name type="scientific">Belliella calami</name>
    <dbReference type="NCBI Taxonomy" id="2923436"/>
    <lineage>
        <taxon>Bacteria</taxon>
        <taxon>Pseudomonadati</taxon>
        <taxon>Bacteroidota</taxon>
        <taxon>Cytophagia</taxon>
        <taxon>Cytophagales</taxon>
        <taxon>Cyclobacteriaceae</taxon>
        <taxon>Belliella</taxon>
    </lineage>
</organism>
<sequence>MKKFPVALLICFMILGSSTFSLGQSFFKKYVNSLVNDTSDISKPQFLIYPTLAYAPETSWEIGLSSLYVYYANQDTTNRLSEINGFTFVTLENQYGLWFDHAMYSDQSNWFFLGRLRFQSFPLKYYGIGMDSPSEYLALVDANQILIKERVLRKIKNDLFFGLEVDFQRLAGTDFRLAPDSPTFPLPRGSEGSTNIGIGAGLVYDNRHNVLNVRNGFFSELAYLRYSAAISTFGFNSVISDTRYYKSVSKNTVFAAQLLGHFNSGDVPFNQLALMGGESMMRGYYTGRFRDNNQLATQAELRFLPLPLGFTDRIGAAVFGGVATVFSDFDNLNLNRTVWSAGGGLRFLLFPKKDIYTRIDYALTKEGSGIYLFIGEAF</sequence>
<keyword evidence="5" id="KW-1185">Reference proteome</keyword>
<keyword evidence="2" id="KW-0472">Membrane</keyword>
<evidence type="ECO:0000313" key="5">
    <source>
        <dbReference type="Proteomes" id="UP001165488"/>
    </source>
</evidence>
<proteinExistence type="predicted"/>
<dbReference type="RefSeq" id="WP_241273962.1">
    <property type="nucleotide sequence ID" value="NZ_JAKZGS010000003.1"/>
</dbReference>
<dbReference type="InterPro" id="IPR000184">
    <property type="entry name" value="Bac_surfAg_D15"/>
</dbReference>
<comment type="caution">
    <text evidence="4">The sequence shown here is derived from an EMBL/GenBank/DDBJ whole genome shotgun (WGS) entry which is preliminary data.</text>
</comment>
<protein>
    <submittedName>
        <fullName evidence="4">BamA/TamA family outer membrane protein</fullName>
    </submittedName>
</protein>
<accession>A0ABS9ULH0</accession>
<evidence type="ECO:0000256" key="1">
    <source>
        <dbReference type="ARBA" id="ARBA00004370"/>
    </source>
</evidence>
<reference evidence="4" key="1">
    <citation type="submission" date="2022-03" db="EMBL/GenBank/DDBJ databases">
        <title>De novo assembled genomes of Belliella spp. (Cyclobacteriaceae) strains.</title>
        <authorList>
            <person name="Szabo A."/>
            <person name="Korponai K."/>
            <person name="Felfoldi T."/>
        </authorList>
    </citation>
    <scope>NUCLEOTIDE SEQUENCE</scope>
    <source>
        <strain evidence="4">DSM 107340</strain>
    </source>
</reference>